<dbReference type="Gene3D" id="1.20.1260.10">
    <property type="match status" value="1"/>
</dbReference>
<dbReference type="Pfam" id="PF03713">
    <property type="entry name" value="DUF305"/>
    <property type="match status" value="1"/>
</dbReference>
<dbReference type="PROSITE" id="PS51257">
    <property type="entry name" value="PROKAR_LIPOPROTEIN"/>
    <property type="match status" value="1"/>
</dbReference>
<gene>
    <name evidence="4" type="ORF">ACFOVU_03760</name>
</gene>
<proteinExistence type="predicted"/>
<feature type="domain" description="DUF305" evidence="3">
    <location>
        <begin position="53"/>
        <end position="194"/>
    </location>
</feature>
<keyword evidence="5" id="KW-1185">Reference proteome</keyword>
<dbReference type="EMBL" id="JBHSBH010000003">
    <property type="protein sequence ID" value="MFC3995015.1"/>
    <property type="molecule type" value="Genomic_DNA"/>
</dbReference>
<dbReference type="Proteomes" id="UP001595847">
    <property type="component" value="Unassembled WGS sequence"/>
</dbReference>
<sequence>MFKTRKARARLLLPIAALAGGTVLLAACGTAGEDTADSPSASPEASAEANSADVMFAQMMIPHHEQAVEMSQLAETRAGDDVLDLAQRIEAAQGPEIERLTGMLETWGEPTEPEGGMDHGMDGMMNDDQMAELEAADGEAFDTLYLELMIEHHEGAVEMAQTELEDGSYPEATEMAQEIVDAQEAEIEEMRGLLGEDPSAPAEDSGSDTEGGHGGH</sequence>
<reference evidence="5" key="1">
    <citation type="journal article" date="2019" name="Int. J. Syst. Evol. Microbiol.">
        <title>The Global Catalogue of Microorganisms (GCM) 10K type strain sequencing project: providing services to taxonomists for standard genome sequencing and annotation.</title>
        <authorList>
            <consortium name="The Broad Institute Genomics Platform"/>
            <consortium name="The Broad Institute Genome Sequencing Center for Infectious Disease"/>
            <person name="Wu L."/>
            <person name="Ma J."/>
        </authorList>
    </citation>
    <scope>NUCLEOTIDE SEQUENCE [LARGE SCALE GENOMIC DNA]</scope>
    <source>
        <strain evidence="5">TBRC 1826</strain>
    </source>
</reference>
<feature type="chain" id="PRO_5046949405" evidence="2">
    <location>
        <begin position="27"/>
        <end position="216"/>
    </location>
</feature>
<feature type="region of interest" description="Disordered" evidence="1">
    <location>
        <begin position="188"/>
        <end position="216"/>
    </location>
</feature>
<organism evidence="4 5">
    <name type="scientific">Nocardiopsis sediminis</name>
    <dbReference type="NCBI Taxonomy" id="1778267"/>
    <lineage>
        <taxon>Bacteria</taxon>
        <taxon>Bacillati</taxon>
        <taxon>Actinomycetota</taxon>
        <taxon>Actinomycetes</taxon>
        <taxon>Streptosporangiales</taxon>
        <taxon>Nocardiopsidaceae</taxon>
        <taxon>Nocardiopsis</taxon>
    </lineage>
</organism>
<dbReference type="InterPro" id="IPR005183">
    <property type="entry name" value="DUF305_CopM-like"/>
</dbReference>
<evidence type="ECO:0000259" key="3">
    <source>
        <dbReference type="Pfam" id="PF03713"/>
    </source>
</evidence>
<dbReference type="RefSeq" id="WP_378529853.1">
    <property type="nucleotide sequence ID" value="NZ_JBHSBH010000003.1"/>
</dbReference>
<feature type="signal peptide" evidence="2">
    <location>
        <begin position="1"/>
        <end position="26"/>
    </location>
</feature>
<protein>
    <submittedName>
        <fullName evidence="4">DUF305 domain-containing protein</fullName>
    </submittedName>
</protein>
<dbReference type="PANTHER" id="PTHR36933">
    <property type="entry name" value="SLL0788 PROTEIN"/>
    <property type="match status" value="1"/>
</dbReference>
<evidence type="ECO:0000256" key="2">
    <source>
        <dbReference type="SAM" id="SignalP"/>
    </source>
</evidence>
<keyword evidence="2" id="KW-0732">Signal</keyword>
<evidence type="ECO:0000256" key="1">
    <source>
        <dbReference type="SAM" id="MobiDB-lite"/>
    </source>
</evidence>
<name>A0ABV8FFX1_9ACTN</name>
<dbReference type="PANTHER" id="PTHR36933:SF1">
    <property type="entry name" value="SLL0788 PROTEIN"/>
    <property type="match status" value="1"/>
</dbReference>
<evidence type="ECO:0000313" key="5">
    <source>
        <dbReference type="Proteomes" id="UP001595847"/>
    </source>
</evidence>
<accession>A0ABV8FFX1</accession>
<dbReference type="InterPro" id="IPR012347">
    <property type="entry name" value="Ferritin-like"/>
</dbReference>
<evidence type="ECO:0000313" key="4">
    <source>
        <dbReference type="EMBL" id="MFC3995015.1"/>
    </source>
</evidence>
<comment type="caution">
    <text evidence="4">The sequence shown here is derived from an EMBL/GenBank/DDBJ whole genome shotgun (WGS) entry which is preliminary data.</text>
</comment>